<reference evidence="17" key="2">
    <citation type="submission" date="2020-09" db="EMBL/GenBank/DDBJ databases">
        <authorList>
            <person name="Sun Q."/>
            <person name="Zhou Y."/>
        </authorList>
    </citation>
    <scope>NUCLEOTIDE SEQUENCE</scope>
    <source>
        <strain evidence="17">CGMCC 1.15152</strain>
    </source>
</reference>
<evidence type="ECO:0000256" key="8">
    <source>
        <dbReference type="ARBA" id="ARBA00022741"/>
    </source>
</evidence>
<dbReference type="InterPro" id="IPR036890">
    <property type="entry name" value="HATPase_C_sf"/>
</dbReference>
<dbReference type="GO" id="GO:0005524">
    <property type="term" value="F:ATP binding"/>
    <property type="evidence" value="ECO:0007669"/>
    <property type="project" value="UniProtKB-KW"/>
</dbReference>
<keyword evidence="18" id="KW-1185">Reference proteome</keyword>
<evidence type="ECO:0000256" key="1">
    <source>
        <dbReference type="ARBA" id="ARBA00000085"/>
    </source>
</evidence>
<dbReference type="InterPro" id="IPR005467">
    <property type="entry name" value="His_kinase_dom"/>
</dbReference>
<keyword evidence="8" id="KW-0547">Nucleotide-binding</keyword>
<keyword evidence="4" id="KW-1003">Cell membrane</keyword>
<evidence type="ECO:0000256" key="6">
    <source>
        <dbReference type="ARBA" id="ARBA00022679"/>
    </source>
</evidence>
<protein>
    <recommendedName>
        <fullName evidence="3">histidine kinase</fullName>
        <ecNumber evidence="3">2.7.13.3</ecNumber>
    </recommendedName>
</protein>
<dbReference type="InterPro" id="IPR039506">
    <property type="entry name" value="SPOB_a"/>
</dbReference>
<dbReference type="Gene3D" id="1.10.287.130">
    <property type="match status" value="1"/>
</dbReference>
<dbReference type="InterPro" id="IPR033463">
    <property type="entry name" value="sCache_3"/>
</dbReference>
<dbReference type="Gene3D" id="3.30.565.10">
    <property type="entry name" value="Histidine kinase-like ATPase, C-terminal domain"/>
    <property type="match status" value="1"/>
</dbReference>
<evidence type="ECO:0000256" key="10">
    <source>
        <dbReference type="ARBA" id="ARBA00022840"/>
    </source>
</evidence>
<dbReference type="AlphaFoldDB" id="A0A916Y728"/>
<evidence type="ECO:0000256" key="12">
    <source>
        <dbReference type="ARBA" id="ARBA00023012"/>
    </source>
</evidence>
<dbReference type="InterPro" id="IPR003594">
    <property type="entry name" value="HATPase_dom"/>
</dbReference>
<name>A0A916Y728_9MICO</name>
<dbReference type="SUPFAM" id="SSF55890">
    <property type="entry name" value="Sporulation response regulatory protein Spo0B"/>
    <property type="match status" value="1"/>
</dbReference>
<dbReference type="GO" id="GO:0005886">
    <property type="term" value="C:plasma membrane"/>
    <property type="evidence" value="ECO:0007669"/>
    <property type="project" value="UniProtKB-SubCell"/>
</dbReference>
<dbReference type="InterPro" id="IPR000014">
    <property type="entry name" value="PAS"/>
</dbReference>
<dbReference type="SUPFAM" id="SSF103190">
    <property type="entry name" value="Sensory domain-like"/>
    <property type="match status" value="1"/>
</dbReference>
<dbReference type="PANTHER" id="PTHR44936">
    <property type="entry name" value="SENSOR PROTEIN CREC"/>
    <property type="match status" value="1"/>
</dbReference>
<sequence>MVKAMTLRTQLVVLQAIIVLAVVVTAGVVSLAAQNAQIREASQARMTAVAQSVATLPTILDAYGTERPEQVIQPIAELIRDASNVTYIVVTDEHGIRYSHPSPERIGEMVSTDPSVALSGKTYSGTQTGTLGESWRVKVPVHGSDGAILGQVSVGILESTLREDFLSDASWFALVLGGAAVVGVLAAAGVARVVRRRIFDLEPEEIRSLLETREATLHGIREGLVAFDEEGRVTICNDAAVRLLGLAAPEHLVGSRGEDAFGDDLMEFVAIARNHEADPQRLILAGERVLFARATPVQLRGRRVGTAVILMDRTEVDDALRRLAGAQSLAEGLRAQQHEFANTLHTIGGLIDLGEADAARRVVDRAASGGAITSVDAHAGIRDVELSALLLAKRAQARERGLDFEVTPESAIAEGAVAGADLVTVVGNLIDNSFDASPHGGRIELDIRASDETVRITIDDAGPGVDASEAERIFDLGYSTKDGQRTRGYGLTLVWRVCARLGGSSHVEESPLGGARFVVSLPVRERSRT</sequence>
<dbReference type="GO" id="GO:0006355">
    <property type="term" value="P:regulation of DNA-templated transcription"/>
    <property type="evidence" value="ECO:0007669"/>
    <property type="project" value="InterPro"/>
</dbReference>
<comment type="catalytic activity">
    <reaction evidence="1">
        <text>ATP + protein L-histidine = ADP + protein N-phospho-L-histidine.</text>
        <dbReference type="EC" id="2.7.13.3"/>
    </reaction>
</comment>
<dbReference type="SUPFAM" id="SSF55785">
    <property type="entry name" value="PYP-like sensor domain (PAS domain)"/>
    <property type="match status" value="1"/>
</dbReference>
<keyword evidence="6" id="KW-0808">Transferase</keyword>
<keyword evidence="11 14" id="KW-1133">Transmembrane helix</keyword>
<keyword evidence="5" id="KW-0597">Phosphoprotein</keyword>
<dbReference type="PROSITE" id="PS50109">
    <property type="entry name" value="HIS_KIN"/>
    <property type="match status" value="1"/>
</dbReference>
<dbReference type="InterPro" id="IPR050980">
    <property type="entry name" value="2C_sensor_his_kinase"/>
</dbReference>
<evidence type="ECO:0000256" key="14">
    <source>
        <dbReference type="SAM" id="Phobius"/>
    </source>
</evidence>
<dbReference type="PROSITE" id="PS50112">
    <property type="entry name" value="PAS"/>
    <property type="match status" value="1"/>
</dbReference>
<gene>
    <name evidence="17" type="ORF">GCM10010915_11280</name>
</gene>
<keyword evidence="10" id="KW-0067">ATP-binding</keyword>
<evidence type="ECO:0000259" key="16">
    <source>
        <dbReference type="PROSITE" id="PS50112"/>
    </source>
</evidence>
<dbReference type="InterPro" id="IPR029151">
    <property type="entry name" value="Sensor-like_sf"/>
</dbReference>
<dbReference type="Proteomes" id="UP000633205">
    <property type="component" value="Unassembled WGS sequence"/>
</dbReference>
<evidence type="ECO:0000256" key="7">
    <source>
        <dbReference type="ARBA" id="ARBA00022692"/>
    </source>
</evidence>
<evidence type="ECO:0000256" key="4">
    <source>
        <dbReference type="ARBA" id="ARBA00022475"/>
    </source>
</evidence>
<dbReference type="Gene3D" id="3.30.450.20">
    <property type="entry name" value="PAS domain"/>
    <property type="match status" value="2"/>
</dbReference>
<evidence type="ECO:0000313" key="17">
    <source>
        <dbReference type="EMBL" id="GGD32664.1"/>
    </source>
</evidence>
<keyword evidence="7 14" id="KW-0812">Transmembrane</keyword>
<evidence type="ECO:0000313" key="18">
    <source>
        <dbReference type="Proteomes" id="UP000633205"/>
    </source>
</evidence>
<dbReference type="Pfam" id="PF17203">
    <property type="entry name" value="sCache_3_2"/>
    <property type="match status" value="1"/>
</dbReference>
<organism evidence="17 18">
    <name type="scientific">Microbacterium faecale</name>
    <dbReference type="NCBI Taxonomy" id="1804630"/>
    <lineage>
        <taxon>Bacteria</taxon>
        <taxon>Bacillati</taxon>
        <taxon>Actinomycetota</taxon>
        <taxon>Actinomycetes</taxon>
        <taxon>Micrococcales</taxon>
        <taxon>Microbacteriaceae</taxon>
        <taxon>Microbacterium</taxon>
    </lineage>
</organism>
<dbReference type="EC" id="2.7.13.3" evidence="3"/>
<keyword evidence="9 17" id="KW-0418">Kinase</keyword>
<feature type="transmembrane region" description="Helical" evidence="14">
    <location>
        <begin position="171"/>
        <end position="191"/>
    </location>
</feature>
<dbReference type="SMART" id="SM00387">
    <property type="entry name" value="HATPase_c"/>
    <property type="match status" value="1"/>
</dbReference>
<proteinExistence type="predicted"/>
<dbReference type="InterPro" id="IPR016120">
    <property type="entry name" value="Sig_transdc_His_kin_SpoOB"/>
</dbReference>
<feature type="domain" description="Histidine kinase" evidence="15">
    <location>
        <begin position="422"/>
        <end position="525"/>
    </location>
</feature>
<dbReference type="Pfam" id="PF02518">
    <property type="entry name" value="HATPase_c"/>
    <property type="match status" value="1"/>
</dbReference>
<evidence type="ECO:0000256" key="3">
    <source>
        <dbReference type="ARBA" id="ARBA00012438"/>
    </source>
</evidence>
<dbReference type="InterPro" id="IPR013767">
    <property type="entry name" value="PAS_fold"/>
</dbReference>
<evidence type="ECO:0000259" key="15">
    <source>
        <dbReference type="PROSITE" id="PS50109"/>
    </source>
</evidence>
<dbReference type="InterPro" id="IPR035965">
    <property type="entry name" value="PAS-like_dom_sf"/>
</dbReference>
<accession>A0A916Y728</accession>
<evidence type="ECO:0000256" key="5">
    <source>
        <dbReference type="ARBA" id="ARBA00022553"/>
    </source>
</evidence>
<dbReference type="RefSeq" id="WP_229730974.1">
    <property type="nucleotide sequence ID" value="NZ_BMHO01000001.1"/>
</dbReference>
<feature type="domain" description="PAS" evidence="16">
    <location>
        <begin position="202"/>
        <end position="250"/>
    </location>
</feature>
<dbReference type="Pfam" id="PF14689">
    <property type="entry name" value="SPOB_a"/>
    <property type="match status" value="1"/>
</dbReference>
<evidence type="ECO:0000256" key="2">
    <source>
        <dbReference type="ARBA" id="ARBA00004651"/>
    </source>
</evidence>
<dbReference type="SUPFAM" id="SSF55874">
    <property type="entry name" value="ATPase domain of HSP90 chaperone/DNA topoisomerase II/histidine kinase"/>
    <property type="match status" value="1"/>
</dbReference>
<dbReference type="EMBL" id="BMHO01000001">
    <property type="protein sequence ID" value="GGD32664.1"/>
    <property type="molecule type" value="Genomic_DNA"/>
</dbReference>
<dbReference type="PRINTS" id="PR00344">
    <property type="entry name" value="BCTRLSENSOR"/>
</dbReference>
<evidence type="ECO:0000256" key="13">
    <source>
        <dbReference type="ARBA" id="ARBA00023136"/>
    </source>
</evidence>
<comment type="caution">
    <text evidence="17">The sequence shown here is derived from an EMBL/GenBank/DDBJ whole genome shotgun (WGS) entry which is preliminary data.</text>
</comment>
<dbReference type="SMART" id="SM00091">
    <property type="entry name" value="PAS"/>
    <property type="match status" value="1"/>
</dbReference>
<evidence type="ECO:0000256" key="11">
    <source>
        <dbReference type="ARBA" id="ARBA00022989"/>
    </source>
</evidence>
<keyword evidence="13 14" id="KW-0472">Membrane</keyword>
<dbReference type="PANTHER" id="PTHR44936:SF9">
    <property type="entry name" value="SENSOR PROTEIN CREC"/>
    <property type="match status" value="1"/>
</dbReference>
<evidence type="ECO:0000256" key="9">
    <source>
        <dbReference type="ARBA" id="ARBA00022777"/>
    </source>
</evidence>
<dbReference type="InterPro" id="IPR004358">
    <property type="entry name" value="Sig_transdc_His_kin-like_C"/>
</dbReference>
<reference evidence="17" key="1">
    <citation type="journal article" date="2014" name="Int. J. Syst. Evol. Microbiol.">
        <title>Complete genome sequence of Corynebacterium casei LMG S-19264T (=DSM 44701T), isolated from a smear-ripened cheese.</title>
        <authorList>
            <consortium name="US DOE Joint Genome Institute (JGI-PGF)"/>
            <person name="Walter F."/>
            <person name="Albersmeier A."/>
            <person name="Kalinowski J."/>
            <person name="Ruckert C."/>
        </authorList>
    </citation>
    <scope>NUCLEOTIDE SEQUENCE</scope>
    <source>
        <strain evidence="17">CGMCC 1.15152</strain>
    </source>
</reference>
<keyword evidence="12" id="KW-0902">Two-component regulatory system</keyword>
<dbReference type="GO" id="GO:0000155">
    <property type="term" value="F:phosphorelay sensor kinase activity"/>
    <property type="evidence" value="ECO:0007669"/>
    <property type="project" value="InterPro"/>
</dbReference>
<comment type="subcellular location">
    <subcellularLocation>
        <location evidence="2">Cell membrane</location>
        <topology evidence="2">Multi-pass membrane protein</topology>
    </subcellularLocation>
</comment>
<dbReference type="Pfam" id="PF00989">
    <property type="entry name" value="PAS"/>
    <property type="match status" value="1"/>
</dbReference>